<sequence>YIDSPCSVPANAFPENTSPTFGAQSEAKN</sequence>
<gene>
    <name evidence="2" type="ORF">VN97_g2040</name>
</gene>
<dbReference type="EMBL" id="LACB01000038">
    <property type="protein sequence ID" value="KAJ9491183.1"/>
    <property type="molecule type" value="Genomic_DNA"/>
</dbReference>
<feature type="compositionally biased region" description="Polar residues" evidence="1">
    <location>
        <begin position="14"/>
        <end position="23"/>
    </location>
</feature>
<evidence type="ECO:0000313" key="3">
    <source>
        <dbReference type="Proteomes" id="UP001227192"/>
    </source>
</evidence>
<keyword evidence="3" id="KW-1185">Reference proteome</keyword>
<accession>A0AAI9TPX5</accession>
<evidence type="ECO:0000256" key="1">
    <source>
        <dbReference type="SAM" id="MobiDB-lite"/>
    </source>
</evidence>
<comment type="caution">
    <text evidence="2">The sequence shown here is derived from an EMBL/GenBank/DDBJ whole genome shotgun (WGS) entry which is preliminary data.</text>
</comment>
<feature type="region of interest" description="Disordered" evidence="1">
    <location>
        <begin position="1"/>
        <end position="29"/>
    </location>
</feature>
<feature type="non-terminal residue" evidence="2">
    <location>
        <position position="1"/>
    </location>
</feature>
<dbReference type="Proteomes" id="UP001227192">
    <property type="component" value="Unassembled WGS sequence"/>
</dbReference>
<reference evidence="2" key="2">
    <citation type="journal article" date="2016" name="Fungal Biol.">
        <title>Ochratoxin A production by Penicillium thymicola.</title>
        <authorList>
            <person name="Nguyen H.D.T."/>
            <person name="McMullin D.R."/>
            <person name="Ponomareva E."/>
            <person name="Riley R."/>
            <person name="Pomraning K.R."/>
            <person name="Baker S.E."/>
            <person name="Seifert K.A."/>
        </authorList>
    </citation>
    <scope>NUCLEOTIDE SEQUENCE</scope>
    <source>
        <strain evidence="2">DAOM 180753</strain>
    </source>
</reference>
<evidence type="ECO:0000313" key="2">
    <source>
        <dbReference type="EMBL" id="KAJ9491183.1"/>
    </source>
</evidence>
<dbReference type="AlphaFoldDB" id="A0AAI9TPX5"/>
<proteinExistence type="predicted"/>
<organism evidence="2 3">
    <name type="scientific">Penicillium thymicola</name>
    <dbReference type="NCBI Taxonomy" id="293382"/>
    <lineage>
        <taxon>Eukaryota</taxon>
        <taxon>Fungi</taxon>
        <taxon>Dikarya</taxon>
        <taxon>Ascomycota</taxon>
        <taxon>Pezizomycotina</taxon>
        <taxon>Eurotiomycetes</taxon>
        <taxon>Eurotiomycetidae</taxon>
        <taxon>Eurotiales</taxon>
        <taxon>Aspergillaceae</taxon>
        <taxon>Penicillium</taxon>
    </lineage>
</organism>
<reference evidence="2" key="1">
    <citation type="submission" date="2015-06" db="EMBL/GenBank/DDBJ databases">
        <authorList>
            <person name="Nguyen H."/>
        </authorList>
    </citation>
    <scope>NUCLEOTIDE SEQUENCE</scope>
    <source>
        <strain evidence="2">DAOM 180753</strain>
    </source>
</reference>
<name>A0AAI9TPX5_PENTH</name>
<protein>
    <submittedName>
        <fullName evidence="2">Uncharacterized protein</fullName>
    </submittedName>
</protein>